<keyword evidence="3" id="KW-1185">Reference proteome</keyword>
<evidence type="ECO:0000313" key="2">
    <source>
        <dbReference type="EMBL" id="KAK9423810.1"/>
    </source>
</evidence>
<sequence length="437" mass="48188">MGSEQKCAGASLGVCGSNCDYEQSGEWQVKMLGENIVRQNDSQVNPPRILSFDLIIPCESRKTLCFGKERRHMSRVAVKMENTIPITGVDELDKHLDELIADPTLPPRAKQFDDVTLQLTDANIPPLIPRLLPKITEILKQYQQDPTHLCELAIKLLSPLNFTQVMSLASEDAIIQALRSPAPSANLLAMAVLEKASKSPGEAAILATLKDIVANFIAQWLSSPQVEVGEKGSKVLGELLDIDCTTRPQDGVSLNGQEIVVRKPPGQGLMWRRIFHDRDIYSSILSLCSAGPHQNPEDGGLSSHQITLAQGRLLRIIPRLGALNLGALTRTEFPDLNRQFAHVESSEGLLQFTALRMIDNEDLLMHLSLIDFFEALLGIQRITPFSIYKMDTLKKLLQDATMHDDALKAAILSLPERTVPEEAGDLRTFIGSLLGPQ</sequence>
<dbReference type="EMBL" id="JARVKF010000057">
    <property type="protein sequence ID" value="KAK9423810.1"/>
    <property type="molecule type" value="Genomic_DNA"/>
</dbReference>
<comment type="caution">
    <text evidence="2">The sequence shown here is derived from an EMBL/GenBank/DDBJ whole genome shotgun (WGS) entry which is preliminary data.</text>
</comment>
<protein>
    <recommendedName>
        <fullName evidence="1">DNA mismatch repair protein HSM3 N-terminal domain-containing protein</fullName>
    </recommendedName>
</protein>
<evidence type="ECO:0000259" key="1">
    <source>
        <dbReference type="Pfam" id="PF18795"/>
    </source>
</evidence>
<organism evidence="2 3">
    <name type="scientific">Seiridium unicorne</name>
    <dbReference type="NCBI Taxonomy" id="138068"/>
    <lineage>
        <taxon>Eukaryota</taxon>
        <taxon>Fungi</taxon>
        <taxon>Dikarya</taxon>
        <taxon>Ascomycota</taxon>
        <taxon>Pezizomycotina</taxon>
        <taxon>Sordariomycetes</taxon>
        <taxon>Xylariomycetidae</taxon>
        <taxon>Amphisphaeriales</taxon>
        <taxon>Sporocadaceae</taxon>
        <taxon>Seiridium</taxon>
    </lineage>
</organism>
<accession>A0ABR2VBF0</accession>
<dbReference type="Gene3D" id="1.25.10.50">
    <property type="match status" value="1"/>
</dbReference>
<dbReference type="InterPro" id="IPR041335">
    <property type="entry name" value="HSM3_N"/>
</dbReference>
<proteinExistence type="predicted"/>
<dbReference type="Pfam" id="PF18795">
    <property type="entry name" value="HSM3_N"/>
    <property type="match status" value="1"/>
</dbReference>
<feature type="domain" description="DNA mismatch repair protein HSM3 N-terminal" evidence="1">
    <location>
        <begin position="111"/>
        <end position="197"/>
    </location>
</feature>
<evidence type="ECO:0000313" key="3">
    <source>
        <dbReference type="Proteomes" id="UP001408356"/>
    </source>
</evidence>
<reference evidence="2 3" key="1">
    <citation type="journal article" date="2024" name="J. Plant Pathol.">
        <title>Sequence and assembly of the genome of Seiridium unicorne, isolate CBS 538.82, causal agent of cypress canker disease.</title>
        <authorList>
            <person name="Scali E."/>
            <person name="Rocca G.D."/>
            <person name="Danti R."/>
            <person name="Garbelotto M."/>
            <person name="Barberini S."/>
            <person name="Baroncelli R."/>
            <person name="Emiliani G."/>
        </authorList>
    </citation>
    <scope>NUCLEOTIDE SEQUENCE [LARGE SCALE GENOMIC DNA]</scope>
    <source>
        <strain evidence="2 3">BM-138-508</strain>
    </source>
</reference>
<dbReference type="Proteomes" id="UP001408356">
    <property type="component" value="Unassembled WGS sequence"/>
</dbReference>
<name>A0ABR2VBF0_9PEZI</name>
<gene>
    <name evidence="2" type="ORF">SUNI508_03826</name>
</gene>